<feature type="transmembrane region" description="Helical" evidence="7">
    <location>
        <begin position="12"/>
        <end position="31"/>
    </location>
</feature>
<evidence type="ECO:0000256" key="7">
    <source>
        <dbReference type="SAM" id="Phobius"/>
    </source>
</evidence>
<organism evidence="8 9">
    <name type="scientific">Corynebacterium atypicum</name>
    <dbReference type="NCBI Taxonomy" id="191610"/>
    <lineage>
        <taxon>Bacteria</taxon>
        <taxon>Bacillati</taxon>
        <taxon>Actinomycetota</taxon>
        <taxon>Actinomycetes</taxon>
        <taxon>Mycobacteriales</taxon>
        <taxon>Corynebacteriaceae</taxon>
        <taxon>Corynebacterium</taxon>
    </lineage>
</organism>
<feature type="transmembrane region" description="Helical" evidence="7">
    <location>
        <begin position="43"/>
        <end position="64"/>
    </location>
</feature>
<keyword evidence="5 7" id="KW-0472">Membrane</keyword>
<gene>
    <name evidence="8" type="ORF">CATYP_00185</name>
</gene>
<evidence type="ECO:0000256" key="3">
    <source>
        <dbReference type="ARBA" id="ARBA00022960"/>
    </source>
</evidence>
<evidence type="ECO:0000256" key="6">
    <source>
        <dbReference type="SAM" id="MobiDB-lite"/>
    </source>
</evidence>
<keyword evidence="8" id="KW-0132">Cell division</keyword>
<evidence type="ECO:0000313" key="9">
    <source>
        <dbReference type="Proteomes" id="UP000028504"/>
    </source>
</evidence>
<keyword evidence="8" id="KW-0131">Cell cycle</keyword>
<feature type="transmembrane region" description="Helical" evidence="7">
    <location>
        <begin position="328"/>
        <end position="353"/>
    </location>
</feature>
<evidence type="ECO:0000256" key="5">
    <source>
        <dbReference type="ARBA" id="ARBA00023136"/>
    </source>
</evidence>
<keyword evidence="9" id="KW-1185">Reference proteome</keyword>
<dbReference type="Pfam" id="PF01098">
    <property type="entry name" value="FTSW_RODA_SPOVE"/>
    <property type="match status" value="1"/>
</dbReference>
<feature type="transmembrane region" description="Helical" evidence="7">
    <location>
        <begin position="206"/>
        <end position="223"/>
    </location>
</feature>
<evidence type="ECO:0000256" key="2">
    <source>
        <dbReference type="ARBA" id="ARBA00022692"/>
    </source>
</evidence>
<evidence type="ECO:0000256" key="4">
    <source>
        <dbReference type="ARBA" id="ARBA00022989"/>
    </source>
</evidence>
<dbReference type="RefSeq" id="WP_038603937.1">
    <property type="nucleotide sequence ID" value="NZ_CP008944.1"/>
</dbReference>
<dbReference type="InterPro" id="IPR001182">
    <property type="entry name" value="FtsW/RodA"/>
</dbReference>
<evidence type="ECO:0000256" key="1">
    <source>
        <dbReference type="ARBA" id="ARBA00004141"/>
    </source>
</evidence>
<feature type="transmembrane region" description="Helical" evidence="7">
    <location>
        <begin position="71"/>
        <end position="90"/>
    </location>
</feature>
<accession>A0ABM5QKR0</accession>
<dbReference type="Proteomes" id="UP000028504">
    <property type="component" value="Chromosome"/>
</dbReference>
<feature type="transmembrane region" description="Helical" evidence="7">
    <location>
        <begin position="102"/>
        <end position="120"/>
    </location>
</feature>
<dbReference type="PANTHER" id="PTHR30474">
    <property type="entry name" value="CELL CYCLE PROTEIN"/>
    <property type="match status" value="1"/>
</dbReference>
<feature type="transmembrane region" description="Helical" evidence="7">
    <location>
        <begin position="129"/>
        <end position="147"/>
    </location>
</feature>
<reference evidence="8 9" key="1">
    <citation type="submission" date="2014-07" db="EMBL/GenBank/DDBJ databases">
        <title>Complete genome sequence of Corynebacterium atypicum DSM 44849: identifiction of the mycolic acid biosynthesis genes.</title>
        <authorList>
            <person name="Tippelt A."/>
            <person name="Mollmann S."/>
            <person name="Albersmeier A."/>
            <person name="Jaenicke S."/>
            <person name="Ruckert C."/>
            <person name="Tauch A."/>
        </authorList>
    </citation>
    <scope>NUCLEOTIDE SEQUENCE [LARGE SCALE GENOMIC DNA]</scope>
    <source>
        <strain evidence="8 9">R2070</strain>
    </source>
</reference>
<feature type="region of interest" description="Disordered" evidence="6">
    <location>
        <begin position="430"/>
        <end position="466"/>
    </location>
</feature>
<keyword evidence="2 7" id="KW-0812">Transmembrane</keyword>
<feature type="transmembrane region" description="Helical" evidence="7">
    <location>
        <begin position="403"/>
        <end position="422"/>
    </location>
</feature>
<dbReference type="PANTHER" id="PTHR30474:SF3">
    <property type="entry name" value="PEPTIDOGLYCAN GLYCOSYLTRANSFERASE RODA"/>
    <property type="match status" value="1"/>
</dbReference>
<protein>
    <submittedName>
        <fullName evidence="8">Cell division protein FtsW</fullName>
    </submittedName>
</protein>
<sequence length="466" mass="50116">MSSLKKLFSRPTEMGLLIASALVISAMMVNLEISQGNSLTSDILWLIGGYVGIFTVAHVVLCFFARHADQIMLPVVALLNGIGLVMIYRIDLARDFTLANRQVMWSMVGVALLVGVLVVVRDHRVMRKYSYLLGLLGLILLALPLVWPTSMNADARIWISIGPFSVQPGEFSKILLLLFFAQLLATKRALFNVAGYRFLGLEFPRLRDLAPVLAVWAIAILIMAISNDFGPALLLFATVLGMMFLATARVSWLIIGTLLVIVGGTGVYLISDKIQQRVANFMDPLATYDSTGFQLSQSLFGLSWGGVTGTGLGQGYSADFIPVVWSDFILAAIGEEFGLIGLAAVIIMFAILVTRGFRTALTVRDSYGKLVASGLSLTIAIQIFVVVGGITALLPMTGLTTPFMSAGGSSLMANYVLLGLLLRISDSARRPAEQPAPPQPQRAVSDAASHSANPQTGIFSQVKEVG</sequence>
<keyword evidence="4 7" id="KW-1133">Transmembrane helix</keyword>
<keyword evidence="3" id="KW-0133">Cell shape</keyword>
<feature type="transmembrane region" description="Helical" evidence="7">
    <location>
        <begin position="374"/>
        <end position="397"/>
    </location>
</feature>
<feature type="transmembrane region" description="Helical" evidence="7">
    <location>
        <begin position="252"/>
        <end position="271"/>
    </location>
</feature>
<feature type="compositionally biased region" description="Polar residues" evidence="6">
    <location>
        <begin position="448"/>
        <end position="459"/>
    </location>
</feature>
<comment type="subcellular location">
    <subcellularLocation>
        <location evidence="1">Membrane</location>
        <topology evidence="1">Multi-pass membrane protein</topology>
    </subcellularLocation>
</comment>
<dbReference type="EMBL" id="CP008944">
    <property type="protein sequence ID" value="AIG63387.1"/>
    <property type="molecule type" value="Genomic_DNA"/>
</dbReference>
<evidence type="ECO:0000313" key="8">
    <source>
        <dbReference type="EMBL" id="AIG63387.1"/>
    </source>
</evidence>
<feature type="transmembrane region" description="Helical" evidence="7">
    <location>
        <begin position="174"/>
        <end position="194"/>
    </location>
</feature>
<proteinExistence type="predicted"/>
<dbReference type="GO" id="GO:0051301">
    <property type="term" value="P:cell division"/>
    <property type="evidence" value="ECO:0007669"/>
    <property type="project" value="UniProtKB-KW"/>
</dbReference>
<name>A0ABM5QKR0_9CORY</name>